<feature type="domain" description="Phosphohydrolase-associated" evidence="2">
    <location>
        <begin position="36"/>
        <end position="121"/>
    </location>
</feature>
<dbReference type="Proteomes" id="UP000030106">
    <property type="component" value="Unassembled WGS sequence"/>
</dbReference>
<dbReference type="GO" id="GO:0016787">
    <property type="term" value="F:hydrolase activity"/>
    <property type="evidence" value="ECO:0007669"/>
    <property type="project" value="UniProtKB-KW"/>
</dbReference>
<gene>
    <name evidence="3" type="ORF">BBAD15_g12374</name>
</gene>
<reference evidence="3 4" key="1">
    <citation type="submission" date="2012-10" db="EMBL/GenBank/DDBJ databases">
        <title>Genome sequencing and analysis of entomopathogenic fungi Beauveria bassiana D1-5.</title>
        <authorList>
            <person name="Li Q."/>
            <person name="Wang L."/>
            <person name="Zhang Z."/>
            <person name="Wang Q."/>
            <person name="Ren J."/>
            <person name="Wang M."/>
            <person name="Xu W."/>
            <person name="Wang J."/>
            <person name="Lu Y."/>
            <person name="Du Q."/>
            <person name="Sun Z."/>
        </authorList>
    </citation>
    <scope>NUCLEOTIDE SEQUENCE [LARGE SCALE GENOMIC DNA]</scope>
    <source>
        <strain evidence="3 4">D1-5</strain>
    </source>
</reference>
<dbReference type="Gene3D" id="1.10.3210.10">
    <property type="entry name" value="Hypothetical protein af1432"/>
    <property type="match status" value="1"/>
</dbReference>
<dbReference type="Pfam" id="PF13286">
    <property type="entry name" value="HD_assoc"/>
    <property type="match status" value="1"/>
</dbReference>
<name>A0A0A2VNI4_BEABA</name>
<dbReference type="HOGENOM" id="CLU_1981265_0_0_1"/>
<evidence type="ECO:0000313" key="3">
    <source>
        <dbReference type="EMBL" id="KGQ02414.1"/>
    </source>
</evidence>
<dbReference type="InterPro" id="IPR026875">
    <property type="entry name" value="PHydrolase_assoc_dom"/>
</dbReference>
<evidence type="ECO:0000313" key="4">
    <source>
        <dbReference type="Proteomes" id="UP000030106"/>
    </source>
</evidence>
<sequence>MINTLIGDLTQTSLARIRDAAPASADDVRRAPPLAGFSEGIRREADELKKFLFDNLYRHYRVLRMTTKARRIVRELFAAFLDDPRLLPPDYRRAAFNDQARAIADYIAGMTDRYAIREHRRLFDMS</sequence>
<keyword evidence="1 3" id="KW-0378">Hydrolase</keyword>
<dbReference type="SUPFAM" id="SSF109604">
    <property type="entry name" value="HD-domain/PDEase-like"/>
    <property type="match status" value="1"/>
</dbReference>
<accession>A0A0A2VNI4</accession>
<comment type="caution">
    <text evidence="3">The sequence shown here is derived from an EMBL/GenBank/DDBJ whole genome shotgun (WGS) entry which is preliminary data.</text>
</comment>
<evidence type="ECO:0000259" key="2">
    <source>
        <dbReference type="Pfam" id="PF13286"/>
    </source>
</evidence>
<protein>
    <submittedName>
        <fullName evidence="3">Deoxyguanosinetriphosphate triphosphohydrolase-lik e protein</fullName>
    </submittedName>
</protein>
<dbReference type="AlphaFoldDB" id="A0A0A2VNI4"/>
<evidence type="ECO:0000256" key="1">
    <source>
        <dbReference type="ARBA" id="ARBA00022801"/>
    </source>
</evidence>
<organism evidence="3 4">
    <name type="scientific">Beauveria bassiana D1-5</name>
    <dbReference type="NCBI Taxonomy" id="1245745"/>
    <lineage>
        <taxon>Eukaryota</taxon>
        <taxon>Fungi</taxon>
        <taxon>Dikarya</taxon>
        <taxon>Ascomycota</taxon>
        <taxon>Pezizomycotina</taxon>
        <taxon>Sordariomycetes</taxon>
        <taxon>Hypocreomycetidae</taxon>
        <taxon>Hypocreales</taxon>
        <taxon>Cordycipitaceae</taxon>
        <taxon>Beauveria</taxon>
    </lineage>
</organism>
<proteinExistence type="predicted"/>
<dbReference type="EMBL" id="ANFO01001569">
    <property type="protein sequence ID" value="KGQ02414.1"/>
    <property type="molecule type" value="Genomic_DNA"/>
</dbReference>